<dbReference type="AlphaFoldDB" id="A0A4V2S5R2"/>
<reference evidence="2 3" key="1">
    <citation type="submission" date="2019-03" db="EMBL/GenBank/DDBJ databases">
        <title>Genomic Encyclopedia of Type Strains, Phase IV (KMG-IV): sequencing the most valuable type-strain genomes for metagenomic binning, comparative biology and taxonomic classification.</title>
        <authorList>
            <person name="Goeker M."/>
        </authorList>
    </citation>
    <scope>NUCLEOTIDE SEQUENCE [LARGE SCALE GENOMIC DNA]</scope>
    <source>
        <strain evidence="2 3">DSM 45934</strain>
    </source>
</reference>
<feature type="domain" description="DUF7711" evidence="1">
    <location>
        <begin position="1"/>
        <end position="194"/>
    </location>
</feature>
<accession>A0A4V2S5R2</accession>
<organism evidence="2 3">
    <name type="scientific">Actinocrispum wychmicini</name>
    <dbReference type="NCBI Taxonomy" id="1213861"/>
    <lineage>
        <taxon>Bacteria</taxon>
        <taxon>Bacillati</taxon>
        <taxon>Actinomycetota</taxon>
        <taxon>Actinomycetes</taxon>
        <taxon>Pseudonocardiales</taxon>
        <taxon>Pseudonocardiaceae</taxon>
        <taxon>Actinocrispum</taxon>
    </lineage>
</organism>
<evidence type="ECO:0000313" key="3">
    <source>
        <dbReference type="Proteomes" id="UP000295680"/>
    </source>
</evidence>
<dbReference type="EMBL" id="SLWS01000011">
    <property type="protein sequence ID" value="TCO53130.1"/>
    <property type="molecule type" value="Genomic_DNA"/>
</dbReference>
<proteinExistence type="predicted"/>
<evidence type="ECO:0000259" key="1">
    <source>
        <dbReference type="Pfam" id="PF24821"/>
    </source>
</evidence>
<keyword evidence="3" id="KW-1185">Reference proteome</keyword>
<protein>
    <recommendedName>
        <fullName evidence="1">DUF7711 domain-containing protein</fullName>
    </recommendedName>
</protein>
<dbReference type="Pfam" id="PF24821">
    <property type="entry name" value="DUF7711"/>
    <property type="match status" value="1"/>
</dbReference>
<dbReference type="Proteomes" id="UP000295680">
    <property type="component" value="Unassembled WGS sequence"/>
</dbReference>
<dbReference type="InterPro" id="IPR056128">
    <property type="entry name" value="DUF7711"/>
</dbReference>
<comment type="caution">
    <text evidence="2">The sequence shown here is derived from an EMBL/GenBank/DDBJ whole genome shotgun (WGS) entry which is preliminary data.</text>
</comment>
<sequence>MKWASAVRHLADLAQKCAERAALPATFGGLRVVGLWAFGDILGEPRELQRVKVAVVVDISEVPWLSEPVGAEHWANATRMKQNPISGLWRSANAPVWNHHIDRPALIWTAKDGTAEPALTAIRDGQGSEVRLPPPSPEEMRKRLEDELIISLHSLRDHTRTYDDQRWKPGKMTPVSDALWRAADGYLDILDALKP</sequence>
<evidence type="ECO:0000313" key="2">
    <source>
        <dbReference type="EMBL" id="TCO53130.1"/>
    </source>
</evidence>
<dbReference type="OrthoDB" id="3529973at2"/>
<name>A0A4V2S5R2_9PSEU</name>
<gene>
    <name evidence="2" type="ORF">EV192_111327</name>
</gene>
<dbReference type="RefSeq" id="WP_132124135.1">
    <property type="nucleotide sequence ID" value="NZ_SLWS01000011.1"/>
</dbReference>